<sequence length="251" mass="29347">MPYIKRTVHAGNMIEIKKYYSARYGKKNNGIRAERQEVSSEKQKEINERNAVEKLTWLLNANFGAGDYHVTLTYAESSKPEPEQAKENMRKFLRKLRAAYREHGSELKYVEVTEYENKRIHHHIVLPYIDSRILSSLWKHGGVHFRAIYSDELSKLAEYLVKETGKTFRGSVVSVKRWNSSRNLKKPEIKKEIVPADSWRRVPAPMSGYYIPTDKIIVDVDAFGYPYQKYTMIKVSEKGRKKAKRQEQSLT</sequence>
<proteinExistence type="predicted"/>
<accession>A0A8S5QSI1</accession>
<name>A0A8S5QSI1_9CAUD</name>
<evidence type="ECO:0000259" key="1">
    <source>
        <dbReference type="Pfam" id="PF23343"/>
    </source>
</evidence>
<evidence type="ECO:0000313" key="2">
    <source>
        <dbReference type="EMBL" id="DAE22247.1"/>
    </source>
</evidence>
<feature type="domain" description="Replication-associated protein ORF2/G2P" evidence="1">
    <location>
        <begin position="68"/>
        <end position="166"/>
    </location>
</feature>
<organism evidence="2">
    <name type="scientific">Podoviridae sp. ctKS020</name>
    <dbReference type="NCBI Taxonomy" id="2826552"/>
    <lineage>
        <taxon>Viruses</taxon>
        <taxon>Duplodnaviria</taxon>
        <taxon>Heunggongvirae</taxon>
        <taxon>Uroviricota</taxon>
        <taxon>Caudoviricetes</taxon>
    </lineage>
</organism>
<protein>
    <recommendedName>
        <fullName evidence="1">Replication-associated protein ORF2/G2P domain-containing protein</fullName>
    </recommendedName>
</protein>
<reference evidence="2" key="1">
    <citation type="journal article" date="2021" name="Proc. Natl. Acad. Sci. U.S.A.">
        <title>A Catalog of Tens of Thousands of Viruses from Human Metagenomes Reveals Hidden Associations with Chronic Diseases.</title>
        <authorList>
            <person name="Tisza M.J."/>
            <person name="Buck C.B."/>
        </authorList>
    </citation>
    <scope>NUCLEOTIDE SEQUENCE</scope>
    <source>
        <strain evidence="2">CtKS020</strain>
    </source>
</reference>
<dbReference type="InterPro" id="IPR056906">
    <property type="entry name" value="ORF2/G2P_dom"/>
</dbReference>
<dbReference type="Pfam" id="PF23343">
    <property type="entry name" value="REP_ORF2-G2P"/>
    <property type="match status" value="1"/>
</dbReference>
<dbReference type="EMBL" id="BK015730">
    <property type="protein sequence ID" value="DAE22247.1"/>
    <property type="molecule type" value="Genomic_DNA"/>
</dbReference>